<organism evidence="1 2">
    <name type="scientific">Halorutilus salinus</name>
    <dbReference type="NCBI Taxonomy" id="2487751"/>
    <lineage>
        <taxon>Archaea</taxon>
        <taxon>Methanobacteriati</taxon>
        <taxon>Methanobacteriota</taxon>
        <taxon>Stenosarchaea group</taxon>
        <taxon>Halobacteria</taxon>
        <taxon>Halorutilales</taxon>
        <taxon>Halorutilaceae</taxon>
        <taxon>Halorutilus</taxon>
    </lineage>
</organism>
<dbReference type="SUPFAM" id="SSF53474">
    <property type="entry name" value="alpha/beta-Hydrolases"/>
    <property type="match status" value="1"/>
</dbReference>
<name>A0A9Q4C4N6_9EURY</name>
<dbReference type="Gene3D" id="3.40.50.1820">
    <property type="entry name" value="alpha/beta hydrolase"/>
    <property type="match status" value="1"/>
</dbReference>
<dbReference type="EMBL" id="RKLV01000006">
    <property type="protein sequence ID" value="MCX2819208.1"/>
    <property type="molecule type" value="Genomic_DNA"/>
</dbReference>
<proteinExistence type="predicted"/>
<reference evidence="1" key="1">
    <citation type="submission" date="2022-09" db="EMBL/GenBank/DDBJ databases">
        <title>Haloadaptaus new haloarchaeum isolated from saline soil.</title>
        <authorList>
            <person name="Duran-Viseras A."/>
            <person name="Sanchez-Porro C."/>
            <person name="Ventosa A."/>
        </authorList>
    </citation>
    <scope>NUCLEOTIDE SEQUENCE</scope>
    <source>
        <strain evidence="1">F3-133</strain>
    </source>
</reference>
<comment type="caution">
    <text evidence="1">The sequence shown here is derived from an EMBL/GenBank/DDBJ whole genome shotgun (WGS) entry which is preliminary data.</text>
</comment>
<sequence>MSKPTVLVHGFLDTGYTPWWSLLRRNLRREGYDEDDIYTVNAERVPGLTVGSPRDYAEKVGAVVERAYDDGGEVDVIAHSMGGLKTRWYAEEMGGAGYIDSLVTLSTPHQGTETTRLALFTKGARDMLPSSKFLKQLNVDGLAEGVDYTAVWSRNDYAVRPNGRGSFPDEWTERYDARNLRAGPYGHLEMVARRSVFDTYSGFLGA</sequence>
<dbReference type="GO" id="GO:0016787">
    <property type="term" value="F:hydrolase activity"/>
    <property type="evidence" value="ECO:0007669"/>
    <property type="project" value="UniProtKB-KW"/>
</dbReference>
<keyword evidence="2" id="KW-1185">Reference proteome</keyword>
<evidence type="ECO:0000313" key="1">
    <source>
        <dbReference type="EMBL" id="MCX2819208.1"/>
    </source>
</evidence>
<evidence type="ECO:0000313" key="2">
    <source>
        <dbReference type="Proteomes" id="UP001149411"/>
    </source>
</evidence>
<accession>A0A9Q4C4N6</accession>
<keyword evidence="1" id="KW-0378">Hydrolase</keyword>
<dbReference type="AlphaFoldDB" id="A0A9Q4C4N6"/>
<gene>
    <name evidence="1" type="ORF">EGH25_07560</name>
</gene>
<dbReference type="Pfam" id="PF02089">
    <property type="entry name" value="Palm_thioest"/>
    <property type="match status" value="1"/>
</dbReference>
<protein>
    <submittedName>
        <fullName evidence="1">Alpha/beta fold hydrolase</fullName>
    </submittedName>
</protein>
<dbReference type="Proteomes" id="UP001149411">
    <property type="component" value="Unassembled WGS sequence"/>
</dbReference>
<dbReference type="RefSeq" id="WP_266087278.1">
    <property type="nucleotide sequence ID" value="NZ_RKLV01000006.1"/>
</dbReference>
<dbReference type="InterPro" id="IPR029058">
    <property type="entry name" value="AB_hydrolase_fold"/>
</dbReference>